<reference evidence="1 2" key="1">
    <citation type="submission" date="2016-03" db="EMBL/GenBank/DDBJ databases">
        <title>Genome sequence of Rhodococcus kyotonensis KB10.</title>
        <authorList>
            <person name="Jeong H."/>
            <person name="Hong C.E."/>
            <person name="Jo S.H."/>
            <person name="Park J.M."/>
        </authorList>
    </citation>
    <scope>NUCLEOTIDE SEQUENCE [LARGE SCALE GENOMIC DNA]</scope>
    <source>
        <strain evidence="1 2">KB10</strain>
    </source>
</reference>
<dbReference type="RefSeq" id="WP_068432417.1">
    <property type="nucleotide sequence ID" value="NZ_LVHI01000041.1"/>
</dbReference>
<comment type="caution">
    <text evidence="1">The sequence shown here is derived from an EMBL/GenBank/DDBJ whole genome shotgun (WGS) entry which is preliminary data.</text>
</comment>
<dbReference type="AlphaFoldDB" id="A0A177Y7D6"/>
<dbReference type="EMBL" id="LVHI01000041">
    <property type="protein sequence ID" value="OAK51068.1"/>
    <property type="molecule type" value="Genomic_DNA"/>
</dbReference>
<organism evidence="1 2">
    <name type="scientific">Rhodococcoides kyotonense</name>
    <dbReference type="NCBI Taxonomy" id="398843"/>
    <lineage>
        <taxon>Bacteria</taxon>
        <taxon>Bacillati</taxon>
        <taxon>Actinomycetota</taxon>
        <taxon>Actinomycetes</taxon>
        <taxon>Mycobacteriales</taxon>
        <taxon>Nocardiaceae</taxon>
        <taxon>Rhodococcoides</taxon>
    </lineage>
</organism>
<dbReference type="Pfam" id="PF26520">
    <property type="entry name" value="MftB_chaperone"/>
    <property type="match status" value="1"/>
</dbReference>
<dbReference type="NCBIfam" id="TIGR03967">
    <property type="entry name" value="mycofact_MftB"/>
    <property type="match status" value="1"/>
</dbReference>
<proteinExistence type="predicted"/>
<evidence type="ECO:0000313" key="2">
    <source>
        <dbReference type="Proteomes" id="UP000077519"/>
    </source>
</evidence>
<keyword evidence="2" id="KW-1185">Reference proteome</keyword>
<dbReference type="Proteomes" id="UP000077519">
    <property type="component" value="Unassembled WGS sequence"/>
</dbReference>
<protein>
    <submittedName>
        <fullName evidence="1">Mycofactocin system protein MftB</fullName>
    </submittedName>
</protein>
<dbReference type="InterPro" id="IPR023850">
    <property type="entry name" value="MftB"/>
</dbReference>
<name>A0A177Y7D6_9NOCA</name>
<evidence type="ECO:0000313" key="1">
    <source>
        <dbReference type="EMBL" id="OAK51068.1"/>
    </source>
</evidence>
<gene>
    <name evidence="1" type="ORF">A3K89_14430</name>
</gene>
<sequence length="105" mass="11390">MSAPVKALQAVDLDARWALHPQVALRPESFGALLYHFGTRKLSFLKNRTIVAIIESFPQHPNMRSAIEAAGIPESGRAPYVKALTTLADSHMIATVGDSAPNDPR</sequence>
<accession>A0A177Y7D6</accession>